<dbReference type="EMBL" id="FTOA01000002">
    <property type="protein sequence ID" value="SIS49279.1"/>
    <property type="molecule type" value="Genomic_DNA"/>
</dbReference>
<sequence>MAVVVRLALRDLRGGVRSFRILMACLALGVFAIAAAGSTRMAVEGGIANNAQILLGGDLEISQTYRTLDADQRAMLQQHGEISEAQELRVMARRGTVGSADWAQALAEVKAVDQGYPLFGTVTLSTGQPLATALARQADGSSWGAVIEPALASRLGLAVGDSFHIGDATFRLSALLTSEPGRGGARLALGPRVMITLPALADTGLLQLGSLVREVVTVRVTSGTPAALVRSLNDAFPHAAWEIRQLDDASPGITRFMDTVTLYLTLVGLTALLVGGLGVANAIHAYLQGRIATIATLKTLGASSAQVLWIYLLQIALLALAGVLIGVVLGGGVPWVAGPLLEPLMPMPLEIGLYPAPLALAAGFGLLTALVFGLWPLLRSRATPAAALFRTAEGESDAGRVIGLAGWLVLAAGSLGLVGLTLLTTDRKIVAIGFVVGAVLALVLFRLAASGLMAVARRLMALPAVVQGRPGVRLALSNLHRSGTQTPSLVVSLGLGLTVLVTVALIEANISHQINETLPKQGPAFYFIDLQPDQLDGFRQAVRATPQAEILNDAGIVRGRISALKGQTVDVEAVEPDVQWAVRGDRALTSAAELPAGAVVSAGQWWAADYAGPPQVSLAASLAKGLHVGLGDSLTVNVLGREITGTITSLREVQWSSLAMNFAVILSPGALQGAPTTWIASVAVPPTAEDALQRAVAEVAPNASALSIRQTLVTVSGILEQAGLAVRATALVTLCAGALVLGGALAAGQRRRSYESVILKVLGAARGDILRAHLLEYALIGLATGALAVLVGGTAAWAVLRFVMRMDWLAMPGVAGGVVAVCVLLVALAGLWATGRALAAKAAPLLRQE</sequence>
<evidence type="ECO:0000256" key="4">
    <source>
        <dbReference type="ARBA" id="ARBA00022989"/>
    </source>
</evidence>
<dbReference type="RefSeq" id="WP_076399198.1">
    <property type="nucleotide sequence ID" value="NZ_FTOA01000002.1"/>
</dbReference>
<feature type="domain" description="ABC3 transporter permease C-terminal" evidence="7">
    <location>
        <begin position="267"/>
        <end position="383"/>
    </location>
</feature>
<feature type="transmembrane region" description="Helical" evidence="6">
    <location>
        <begin position="429"/>
        <end position="449"/>
    </location>
</feature>
<dbReference type="Proteomes" id="UP000185678">
    <property type="component" value="Unassembled WGS sequence"/>
</dbReference>
<evidence type="ECO:0000256" key="2">
    <source>
        <dbReference type="ARBA" id="ARBA00022475"/>
    </source>
</evidence>
<dbReference type="Pfam" id="PF02687">
    <property type="entry name" value="FtsX"/>
    <property type="match status" value="2"/>
</dbReference>
<gene>
    <name evidence="9" type="ORF">SAMN05421779_102319</name>
</gene>
<keyword evidence="10" id="KW-1185">Reference proteome</keyword>
<feature type="transmembrane region" description="Helical" evidence="6">
    <location>
        <begin position="308"/>
        <end position="336"/>
    </location>
</feature>
<evidence type="ECO:0000256" key="3">
    <source>
        <dbReference type="ARBA" id="ARBA00022692"/>
    </source>
</evidence>
<evidence type="ECO:0000313" key="10">
    <source>
        <dbReference type="Proteomes" id="UP000185678"/>
    </source>
</evidence>
<feature type="domain" description="ABC3 transporter permease C-terminal" evidence="7">
    <location>
        <begin position="730"/>
        <end position="830"/>
    </location>
</feature>
<accession>A0A1N7JIX3</accession>
<dbReference type="PANTHER" id="PTHR30287:SF1">
    <property type="entry name" value="INNER MEMBRANE PROTEIN"/>
    <property type="match status" value="1"/>
</dbReference>
<feature type="transmembrane region" description="Helical" evidence="6">
    <location>
        <begin position="356"/>
        <end position="378"/>
    </location>
</feature>
<dbReference type="STRING" id="80876.SAMN05421779_102319"/>
<feature type="domain" description="MacB-like periplasmic core" evidence="8">
    <location>
        <begin position="23"/>
        <end position="229"/>
    </location>
</feature>
<feature type="transmembrane region" description="Helical" evidence="6">
    <location>
        <begin position="262"/>
        <end position="287"/>
    </location>
</feature>
<evidence type="ECO:0000256" key="5">
    <source>
        <dbReference type="ARBA" id="ARBA00023136"/>
    </source>
</evidence>
<organism evidence="9 10">
    <name type="scientific">Insolitispirillum peregrinum</name>
    <dbReference type="NCBI Taxonomy" id="80876"/>
    <lineage>
        <taxon>Bacteria</taxon>
        <taxon>Pseudomonadati</taxon>
        <taxon>Pseudomonadota</taxon>
        <taxon>Alphaproteobacteria</taxon>
        <taxon>Rhodospirillales</taxon>
        <taxon>Novispirillaceae</taxon>
        <taxon>Insolitispirillum</taxon>
    </lineage>
</organism>
<feature type="transmembrane region" description="Helical" evidence="6">
    <location>
        <begin position="774"/>
        <end position="797"/>
    </location>
</feature>
<keyword evidence="3 6" id="KW-0812">Transmembrane</keyword>
<dbReference type="InterPro" id="IPR025857">
    <property type="entry name" value="MacB_PCD"/>
</dbReference>
<dbReference type="Pfam" id="PF12704">
    <property type="entry name" value="MacB_PCD"/>
    <property type="match status" value="1"/>
</dbReference>
<reference evidence="9 10" key="1">
    <citation type="submission" date="2017-01" db="EMBL/GenBank/DDBJ databases">
        <authorList>
            <person name="Mah S.A."/>
            <person name="Swanson W.J."/>
            <person name="Moy G.W."/>
            <person name="Vacquier V.D."/>
        </authorList>
    </citation>
    <scope>NUCLEOTIDE SEQUENCE [LARGE SCALE GENOMIC DNA]</scope>
    <source>
        <strain evidence="9 10">DSM 11589</strain>
    </source>
</reference>
<dbReference type="OrthoDB" id="9775544at2"/>
<protein>
    <submittedName>
        <fullName evidence="9">Putative ABC transport system permease protein</fullName>
    </submittedName>
</protein>
<comment type="subcellular location">
    <subcellularLocation>
        <location evidence="1">Cell membrane</location>
        <topology evidence="1">Multi-pass membrane protein</topology>
    </subcellularLocation>
</comment>
<dbReference type="PANTHER" id="PTHR30287">
    <property type="entry name" value="MEMBRANE COMPONENT OF PREDICTED ABC SUPERFAMILY METABOLITE UPTAKE TRANSPORTER"/>
    <property type="match status" value="1"/>
</dbReference>
<evidence type="ECO:0000256" key="6">
    <source>
        <dbReference type="SAM" id="Phobius"/>
    </source>
</evidence>
<keyword evidence="4 6" id="KW-1133">Transmembrane helix</keyword>
<feature type="transmembrane region" description="Helical" evidence="6">
    <location>
        <begin position="21"/>
        <end position="43"/>
    </location>
</feature>
<evidence type="ECO:0000256" key="1">
    <source>
        <dbReference type="ARBA" id="ARBA00004651"/>
    </source>
</evidence>
<evidence type="ECO:0000259" key="7">
    <source>
        <dbReference type="Pfam" id="PF02687"/>
    </source>
</evidence>
<feature type="transmembrane region" description="Helical" evidence="6">
    <location>
        <begin position="489"/>
        <end position="506"/>
    </location>
</feature>
<dbReference type="InterPro" id="IPR003838">
    <property type="entry name" value="ABC3_permease_C"/>
</dbReference>
<dbReference type="AlphaFoldDB" id="A0A1N7JIX3"/>
<feature type="transmembrane region" description="Helical" evidence="6">
    <location>
        <begin position="724"/>
        <end position="747"/>
    </location>
</feature>
<proteinExistence type="predicted"/>
<feature type="transmembrane region" description="Helical" evidence="6">
    <location>
        <begin position="399"/>
        <end position="423"/>
    </location>
</feature>
<dbReference type="GO" id="GO:0005886">
    <property type="term" value="C:plasma membrane"/>
    <property type="evidence" value="ECO:0007669"/>
    <property type="project" value="UniProtKB-SubCell"/>
</dbReference>
<evidence type="ECO:0000313" key="9">
    <source>
        <dbReference type="EMBL" id="SIS49279.1"/>
    </source>
</evidence>
<evidence type="ECO:0000259" key="8">
    <source>
        <dbReference type="Pfam" id="PF12704"/>
    </source>
</evidence>
<keyword evidence="2" id="KW-1003">Cell membrane</keyword>
<keyword evidence="5 6" id="KW-0472">Membrane</keyword>
<dbReference type="InterPro" id="IPR038766">
    <property type="entry name" value="Membrane_comp_ABC_pdt"/>
</dbReference>
<name>A0A1N7JIX3_9PROT</name>
<feature type="transmembrane region" description="Helical" evidence="6">
    <location>
        <begin position="809"/>
        <end position="833"/>
    </location>
</feature>